<evidence type="ECO:0000313" key="3">
    <source>
        <dbReference type="Proteomes" id="UP000005536"/>
    </source>
</evidence>
<comment type="caution">
    <text evidence="2">The sequence shown here is derived from an EMBL/GenBank/DDBJ whole genome shotgun (WGS) entry which is preliminary data.</text>
</comment>
<protein>
    <recommendedName>
        <fullName evidence="1">Pyridine nucleotide-disulphide oxidoreductase dimerisation domain-containing protein</fullName>
    </recommendedName>
</protein>
<evidence type="ECO:0000313" key="2">
    <source>
        <dbReference type="EMBL" id="EFE48326.1"/>
    </source>
</evidence>
<organism evidence="2 3">
    <name type="scientific">Neisseria elongata subsp. glycolytica ATCC 29315</name>
    <dbReference type="NCBI Taxonomy" id="546263"/>
    <lineage>
        <taxon>Bacteria</taxon>
        <taxon>Pseudomonadati</taxon>
        <taxon>Pseudomonadota</taxon>
        <taxon>Betaproteobacteria</taxon>
        <taxon>Neisseriales</taxon>
        <taxon>Neisseriaceae</taxon>
        <taxon>Neisseria</taxon>
    </lineage>
</organism>
<dbReference type="Pfam" id="PF02852">
    <property type="entry name" value="Pyr_redox_dim"/>
    <property type="match status" value="1"/>
</dbReference>
<dbReference type="Proteomes" id="UP000005536">
    <property type="component" value="Unassembled WGS sequence"/>
</dbReference>
<dbReference type="InterPro" id="IPR016156">
    <property type="entry name" value="FAD/NAD-linked_Rdtase_dimer_sf"/>
</dbReference>
<evidence type="ECO:0000259" key="1">
    <source>
        <dbReference type="Pfam" id="PF02852"/>
    </source>
</evidence>
<sequence length="50" mass="5281">MVSELIAEGVTSLEFSASSEDIARIIHAHPTLSEVVHEAALAADKRALHG</sequence>
<dbReference type="Gene3D" id="3.30.390.30">
    <property type="match status" value="1"/>
</dbReference>
<name>D4DV49_NEIEG</name>
<proteinExistence type="predicted"/>
<dbReference type="InterPro" id="IPR004099">
    <property type="entry name" value="Pyr_nucl-diS_OxRdtase_dimer"/>
</dbReference>
<dbReference type="SUPFAM" id="SSF55424">
    <property type="entry name" value="FAD/NAD-linked reductases, dimerisation (C-terminal) domain"/>
    <property type="match status" value="1"/>
</dbReference>
<dbReference type="EMBL" id="ADBF01000256">
    <property type="protein sequence ID" value="EFE48326.1"/>
    <property type="molecule type" value="Genomic_DNA"/>
</dbReference>
<accession>D4DV49</accession>
<feature type="domain" description="Pyridine nucleotide-disulphide oxidoreductase dimerisation" evidence="1">
    <location>
        <begin position="2"/>
        <end position="40"/>
    </location>
</feature>
<dbReference type="AlphaFoldDB" id="D4DV49"/>
<gene>
    <name evidence="2" type="ORF">NEIELOOT_02965</name>
</gene>
<reference evidence="2 3" key="1">
    <citation type="submission" date="2010-02" db="EMBL/GenBank/DDBJ databases">
        <authorList>
            <person name="Weinstock G."/>
            <person name="Sodergren E."/>
            <person name="Clifton S."/>
            <person name="Fulton L."/>
            <person name="Fulton B."/>
            <person name="Courtney L."/>
            <person name="Fronick C."/>
            <person name="Harrison M."/>
            <person name="Strong C."/>
            <person name="Farmer C."/>
            <person name="Delahaunty K."/>
            <person name="Markovic C."/>
            <person name="Hall O."/>
            <person name="Minx P."/>
            <person name="Tomlinson C."/>
            <person name="Mitreva M."/>
            <person name="Nelson J."/>
            <person name="Hou S."/>
            <person name="Wollam A."/>
            <person name="Pepin K.H."/>
            <person name="Johnson M."/>
            <person name="Bhonagiri V."/>
            <person name="Zhang X."/>
            <person name="Suruliraj S."/>
            <person name="Warren W."/>
            <person name="Chinwalla A."/>
            <person name="Mardis E.R."/>
            <person name="Wilson R.K."/>
        </authorList>
    </citation>
    <scope>NUCLEOTIDE SEQUENCE [LARGE SCALE GENOMIC DNA]</scope>
    <source>
        <strain evidence="2 3">ATCC 29315</strain>
    </source>
</reference>